<proteinExistence type="predicted"/>
<gene>
    <name evidence="3" type="ORF">CHS0354_030099</name>
</gene>
<protein>
    <submittedName>
        <fullName evidence="3">Uncharacterized protein</fullName>
    </submittedName>
</protein>
<organism evidence="3 4">
    <name type="scientific">Potamilus streckersoni</name>
    <dbReference type="NCBI Taxonomy" id="2493646"/>
    <lineage>
        <taxon>Eukaryota</taxon>
        <taxon>Metazoa</taxon>
        <taxon>Spiralia</taxon>
        <taxon>Lophotrochozoa</taxon>
        <taxon>Mollusca</taxon>
        <taxon>Bivalvia</taxon>
        <taxon>Autobranchia</taxon>
        <taxon>Heteroconchia</taxon>
        <taxon>Palaeoheterodonta</taxon>
        <taxon>Unionida</taxon>
        <taxon>Unionoidea</taxon>
        <taxon>Unionidae</taxon>
        <taxon>Ambleminae</taxon>
        <taxon>Lampsilini</taxon>
        <taxon>Potamilus</taxon>
    </lineage>
</organism>
<evidence type="ECO:0000256" key="1">
    <source>
        <dbReference type="SAM" id="MobiDB-lite"/>
    </source>
</evidence>
<keyword evidence="4" id="KW-1185">Reference proteome</keyword>
<feature type="chain" id="PRO_5042159653" evidence="2">
    <location>
        <begin position="27"/>
        <end position="533"/>
    </location>
</feature>
<feature type="signal peptide" evidence="2">
    <location>
        <begin position="1"/>
        <end position="26"/>
    </location>
</feature>
<evidence type="ECO:0000313" key="3">
    <source>
        <dbReference type="EMBL" id="KAK3575767.1"/>
    </source>
</evidence>
<reference evidence="3" key="3">
    <citation type="submission" date="2023-05" db="EMBL/GenBank/DDBJ databases">
        <authorList>
            <person name="Smith C.H."/>
        </authorList>
    </citation>
    <scope>NUCLEOTIDE SEQUENCE</scope>
    <source>
        <strain evidence="3">CHS0354</strain>
        <tissue evidence="3">Mantle</tissue>
    </source>
</reference>
<dbReference type="EMBL" id="JAEAOA010001795">
    <property type="protein sequence ID" value="KAK3575767.1"/>
    <property type="molecule type" value="Genomic_DNA"/>
</dbReference>
<feature type="region of interest" description="Disordered" evidence="1">
    <location>
        <begin position="93"/>
        <end position="118"/>
    </location>
</feature>
<evidence type="ECO:0000313" key="4">
    <source>
        <dbReference type="Proteomes" id="UP001195483"/>
    </source>
</evidence>
<reference evidence="3" key="2">
    <citation type="journal article" date="2021" name="Genome Biol. Evol.">
        <title>Developing a high-quality reference genome for a parasitic bivalve with doubly uniparental inheritance (Bivalvia: Unionida).</title>
        <authorList>
            <person name="Smith C.H."/>
        </authorList>
    </citation>
    <scope>NUCLEOTIDE SEQUENCE</scope>
    <source>
        <strain evidence="3">CHS0354</strain>
        <tissue evidence="3">Mantle</tissue>
    </source>
</reference>
<dbReference type="AlphaFoldDB" id="A0AAE0RLL4"/>
<evidence type="ECO:0000256" key="2">
    <source>
        <dbReference type="SAM" id="SignalP"/>
    </source>
</evidence>
<reference evidence="3" key="1">
    <citation type="journal article" date="2021" name="Genome Biol. Evol.">
        <title>A High-Quality Reference Genome for a Parasitic Bivalve with Doubly Uniparental Inheritance (Bivalvia: Unionida).</title>
        <authorList>
            <person name="Smith C.H."/>
        </authorList>
    </citation>
    <scope>NUCLEOTIDE SEQUENCE</scope>
    <source>
        <strain evidence="3">CHS0354</strain>
    </source>
</reference>
<sequence length="533" mass="60757">MRNNPRRFLFCVLLFSFTLYAGSVYAQANDPEYQEWLKKRQEQANSKRKEFDEFLSRIDREFGSFLKQRWKEFNAYKGLTLYKEQKPNVLPAYTPNMKEEPQSAPAPSPPAQNKPAPALPNILPGKELPKALPEIPKEIPKELPTIEIPKVQIPEVPIPVIIPKTPPPAKSEETEFVFYGQKLKISIPQKVRAIELNEGLNEKAFSDNWIKMSSDTDPQFLKTLADLKKQLNLNDWSYALLVQQITATLYKGNNARLMNWFILNKSGLKTKIGYSNTEVYVMINPAYTLYGMPYYKLGKEGERYYPIADFAGPYGVKPAAIRTYEGNYPDKQASYDLKFKSMPNIQISDAFERTVREKLPPALYTEQKYSGSDDTQPQSEFDVYYSADVSPAAYKSVIKPISDIIKPMSETDKINFLLRFAQNFTQYKTDIDQFGKEVYMFPDQAFFYPASDCDDRVSVFSYLVRSLTDNDIVYLLYPNHIATAVSMKSAVNGRSVKVGSAAYYVADPTYIGADVGMVMPDFKSANPKVFAVK</sequence>
<keyword evidence="2" id="KW-0732">Signal</keyword>
<dbReference type="Proteomes" id="UP001195483">
    <property type="component" value="Unassembled WGS sequence"/>
</dbReference>
<accession>A0AAE0RLL4</accession>
<comment type="caution">
    <text evidence="3">The sequence shown here is derived from an EMBL/GenBank/DDBJ whole genome shotgun (WGS) entry which is preliminary data.</text>
</comment>
<name>A0AAE0RLL4_9BIVA</name>